<evidence type="ECO:0000313" key="2">
    <source>
        <dbReference type="EMBL" id="EED94150.1"/>
    </source>
</evidence>
<feature type="transmembrane region" description="Helical" evidence="1">
    <location>
        <begin position="327"/>
        <end position="347"/>
    </location>
</feature>
<evidence type="ECO:0000313" key="3">
    <source>
        <dbReference type="Proteomes" id="UP000001449"/>
    </source>
</evidence>
<protein>
    <submittedName>
        <fullName evidence="2">Uncharacterized protein</fullName>
    </submittedName>
</protein>
<organism evidence="2 3">
    <name type="scientific">Thalassiosira pseudonana</name>
    <name type="common">Marine diatom</name>
    <name type="synonym">Cyclotella nana</name>
    <dbReference type="NCBI Taxonomy" id="35128"/>
    <lineage>
        <taxon>Eukaryota</taxon>
        <taxon>Sar</taxon>
        <taxon>Stramenopiles</taxon>
        <taxon>Ochrophyta</taxon>
        <taxon>Bacillariophyta</taxon>
        <taxon>Coscinodiscophyceae</taxon>
        <taxon>Thalassiosirophycidae</taxon>
        <taxon>Thalassiosirales</taxon>
        <taxon>Thalassiosiraceae</taxon>
        <taxon>Thalassiosira</taxon>
    </lineage>
</organism>
<dbReference type="RefSeq" id="XP_002288714.1">
    <property type="nucleotide sequence ID" value="XM_002288678.1"/>
</dbReference>
<name>B8BX61_THAPS</name>
<reference evidence="2 3" key="1">
    <citation type="journal article" date="2004" name="Science">
        <title>The genome of the diatom Thalassiosira pseudonana: ecology, evolution, and metabolism.</title>
        <authorList>
            <person name="Armbrust E.V."/>
            <person name="Berges J.A."/>
            <person name="Bowler C."/>
            <person name="Green B.R."/>
            <person name="Martinez D."/>
            <person name="Putnam N.H."/>
            <person name="Zhou S."/>
            <person name="Allen A.E."/>
            <person name="Apt K.E."/>
            <person name="Bechner M."/>
            <person name="Brzezinski M.A."/>
            <person name="Chaal B.K."/>
            <person name="Chiovitti A."/>
            <person name="Davis A.K."/>
            <person name="Demarest M.S."/>
            <person name="Detter J.C."/>
            <person name="Glavina T."/>
            <person name="Goodstein D."/>
            <person name="Hadi M.Z."/>
            <person name="Hellsten U."/>
            <person name="Hildebrand M."/>
            <person name="Jenkins B.D."/>
            <person name="Jurka J."/>
            <person name="Kapitonov V.V."/>
            <person name="Kroger N."/>
            <person name="Lau W.W."/>
            <person name="Lane T.W."/>
            <person name="Larimer F.W."/>
            <person name="Lippmeier J.C."/>
            <person name="Lucas S."/>
            <person name="Medina M."/>
            <person name="Montsant A."/>
            <person name="Obornik M."/>
            <person name="Parker M.S."/>
            <person name="Palenik B."/>
            <person name="Pazour G.J."/>
            <person name="Richardson P.M."/>
            <person name="Rynearson T.A."/>
            <person name="Saito M.A."/>
            <person name="Schwartz D.C."/>
            <person name="Thamatrakoln K."/>
            <person name="Valentin K."/>
            <person name="Vardi A."/>
            <person name="Wilkerson F.P."/>
            <person name="Rokhsar D.S."/>
        </authorList>
    </citation>
    <scope>NUCLEOTIDE SEQUENCE [LARGE SCALE GENOMIC DNA]</scope>
    <source>
        <strain evidence="2 3">CCMP1335</strain>
    </source>
</reference>
<dbReference type="KEGG" id="tps:THAPSDRAFT_3223"/>
<sequence length="422" mass="48988">MTINNDQPATSHKRIMHLDECFQQNSILSGILCITSDWALKSQTNFYIPTEAYAGYSYLFEEDESQHLEEEVMHGWNAFKSHHVHQHDVHFHGPHHRAFVHAMLPSSLHPHHMSYTTNVHRYHFAVDEHVTTTERYNFSMPMNPGRDESMDCPIFASTGHRIHISASPITIPYMQPHLQMPVPPLQLPWYFGVLCFSFSLGGIASLYFTPQWVLYGGGKKIGVDDMNIDEYQRHWYPYRTFAWLLMVIQGPCSFMADYVHMTNNSPWHTVDRFVASTLMALELLKYIVMRPYTRPLFYMMYLICVSGAIFCFMKSQESQRELNADGFVFWHCGWHCYPLVVIVVCWLENRLIRKYGQYCDIFASDGKTQCRYKKGAQGGVLLSTIAMEEYCSAKEHTQPHNCPMGLRRSRRVAGKEPEIDVS</sequence>
<dbReference type="HOGENOM" id="CLU_651353_0_0_1"/>
<keyword evidence="1" id="KW-0472">Membrane</keyword>
<dbReference type="PaxDb" id="35128-Thaps3223"/>
<gene>
    <name evidence="2" type="ORF">THAPSDRAFT_3223</name>
</gene>
<keyword evidence="1" id="KW-1133">Transmembrane helix</keyword>
<dbReference type="EMBL" id="CM000640">
    <property type="protein sequence ID" value="EED94150.1"/>
    <property type="molecule type" value="Genomic_DNA"/>
</dbReference>
<dbReference type="GeneID" id="7444028"/>
<feature type="transmembrane region" description="Helical" evidence="1">
    <location>
        <begin position="189"/>
        <end position="209"/>
    </location>
</feature>
<feature type="transmembrane region" description="Helical" evidence="1">
    <location>
        <begin position="296"/>
        <end position="315"/>
    </location>
</feature>
<dbReference type="Proteomes" id="UP000001449">
    <property type="component" value="Chromosome 3"/>
</dbReference>
<dbReference type="InParanoid" id="B8BX61"/>
<proteinExistence type="predicted"/>
<keyword evidence="3" id="KW-1185">Reference proteome</keyword>
<accession>B8BX61</accession>
<evidence type="ECO:0000256" key="1">
    <source>
        <dbReference type="SAM" id="Phobius"/>
    </source>
</evidence>
<keyword evidence="1" id="KW-0812">Transmembrane</keyword>
<dbReference type="AlphaFoldDB" id="B8BX61"/>
<reference evidence="2 3" key="2">
    <citation type="journal article" date="2008" name="Nature">
        <title>The Phaeodactylum genome reveals the evolutionary history of diatom genomes.</title>
        <authorList>
            <person name="Bowler C."/>
            <person name="Allen A.E."/>
            <person name="Badger J.H."/>
            <person name="Grimwood J."/>
            <person name="Jabbari K."/>
            <person name="Kuo A."/>
            <person name="Maheswari U."/>
            <person name="Martens C."/>
            <person name="Maumus F."/>
            <person name="Otillar R.P."/>
            <person name="Rayko E."/>
            <person name="Salamov A."/>
            <person name="Vandepoele K."/>
            <person name="Beszteri B."/>
            <person name="Gruber A."/>
            <person name="Heijde M."/>
            <person name="Katinka M."/>
            <person name="Mock T."/>
            <person name="Valentin K."/>
            <person name="Verret F."/>
            <person name="Berges J.A."/>
            <person name="Brownlee C."/>
            <person name="Cadoret J.P."/>
            <person name="Chiovitti A."/>
            <person name="Choi C.J."/>
            <person name="Coesel S."/>
            <person name="De Martino A."/>
            <person name="Detter J.C."/>
            <person name="Durkin C."/>
            <person name="Falciatore A."/>
            <person name="Fournet J."/>
            <person name="Haruta M."/>
            <person name="Huysman M.J."/>
            <person name="Jenkins B.D."/>
            <person name="Jiroutova K."/>
            <person name="Jorgensen R.E."/>
            <person name="Joubert Y."/>
            <person name="Kaplan A."/>
            <person name="Kroger N."/>
            <person name="Kroth P.G."/>
            <person name="La Roche J."/>
            <person name="Lindquist E."/>
            <person name="Lommer M."/>
            <person name="Martin-Jezequel V."/>
            <person name="Lopez P.J."/>
            <person name="Lucas S."/>
            <person name="Mangogna M."/>
            <person name="McGinnis K."/>
            <person name="Medlin L.K."/>
            <person name="Montsant A."/>
            <person name="Oudot-Le Secq M.P."/>
            <person name="Napoli C."/>
            <person name="Obornik M."/>
            <person name="Parker M.S."/>
            <person name="Petit J.L."/>
            <person name="Porcel B.M."/>
            <person name="Poulsen N."/>
            <person name="Robison M."/>
            <person name="Rychlewski L."/>
            <person name="Rynearson T.A."/>
            <person name="Schmutz J."/>
            <person name="Shapiro H."/>
            <person name="Siaut M."/>
            <person name="Stanley M."/>
            <person name="Sussman M.R."/>
            <person name="Taylor A.R."/>
            <person name="Vardi A."/>
            <person name="von Dassow P."/>
            <person name="Vyverman W."/>
            <person name="Willis A."/>
            <person name="Wyrwicz L.S."/>
            <person name="Rokhsar D.S."/>
            <person name="Weissenbach J."/>
            <person name="Armbrust E.V."/>
            <person name="Green B.R."/>
            <person name="Van de Peer Y."/>
            <person name="Grigoriev I.V."/>
        </authorList>
    </citation>
    <scope>NUCLEOTIDE SEQUENCE [LARGE SCALE GENOMIC DNA]</scope>
    <source>
        <strain evidence="2 3">CCMP1335</strain>
    </source>
</reference>